<dbReference type="SUPFAM" id="SSF52374">
    <property type="entry name" value="Nucleotidylyl transferase"/>
    <property type="match status" value="1"/>
</dbReference>
<evidence type="ECO:0000256" key="3">
    <source>
        <dbReference type="ARBA" id="ARBA00004713"/>
    </source>
</evidence>
<keyword evidence="5" id="KW-0418">Kinase</keyword>
<gene>
    <name evidence="10" type="ORF">GBAR_LOCUS1881</name>
</gene>
<comment type="caution">
    <text evidence="10">The sequence shown here is derived from an EMBL/GenBank/DDBJ whole genome shotgun (WGS) entry which is preliminary data.</text>
</comment>
<keyword evidence="6" id="KW-0511">Multifunctional enzyme</keyword>
<evidence type="ECO:0000313" key="10">
    <source>
        <dbReference type="EMBL" id="CAI7996500.1"/>
    </source>
</evidence>
<feature type="domain" description="Carbohydrate kinase PfkB" evidence="8">
    <location>
        <begin position="93"/>
        <end position="233"/>
    </location>
</feature>
<keyword evidence="7" id="KW-0119">Carbohydrate metabolism</keyword>
<dbReference type="GO" id="GO:0016773">
    <property type="term" value="F:phosphotransferase activity, alcohol group as acceptor"/>
    <property type="evidence" value="ECO:0007669"/>
    <property type="project" value="InterPro"/>
</dbReference>
<dbReference type="AlphaFoldDB" id="A0AA35QY51"/>
<evidence type="ECO:0000259" key="9">
    <source>
        <dbReference type="Pfam" id="PF01467"/>
    </source>
</evidence>
<dbReference type="Pfam" id="PF01467">
    <property type="entry name" value="CTP_transf_like"/>
    <property type="match status" value="1"/>
</dbReference>
<dbReference type="EMBL" id="CASHTH010000270">
    <property type="protein sequence ID" value="CAI7996500.1"/>
    <property type="molecule type" value="Genomic_DNA"/>
</dbReference>
<reference evidence="10" key="1">
    <citation type="submission" date="2023-03" db="EMBL/GenBank/DDBJ databases">
        <authorList>
            <person name="Steffen K."/>
            <person name="Cardenas P."/>
        </authorList>
    </citation>
    <scope>NUCLEOTIDE SEQUENCE</scope>
</reference>
<keyword evidence="4" id="KW-0808">Transferase</keyword>
<dbReference type="Proteomes" id="UP001174909">
    <property type="component" value="Unassembled WGS sequence"/>
</dbReference>
<evidence type="ECO:0000313" key="11">
    <source>
        <dbReference type="Proteomes" id="UP001174909"/>
    </source>
</evidence>
<evidence type="ECO:0000259" key="8">
    <source>
        <dbReference type="Pfam" id="PF00294"/>
    </source>
</evidence>
<dbReference type="PANTHER" id="PTHR46969">
    <property type="entry name" value="BIFUNCTIONAL PROTEIN HLDE"/>
    <property type="match status" value="1"/>
</dbReference>
<dbReference type="InterPro" id="IPR011611">
    <property type="entry name" value="PfkB_dom"/>
</dbReference>
<evidence type="ECO:0000256" key="4">
    <source>
        <dbReference type="ARBA" id="ARBA00022679"/>
    </source>
</evidence>
<dbReference type="InterPro" id="IPR004821">
    <property type="entry name" value="Cyt_trans-like"/>
</dbReference>
<dbReference type="PANTHER" id="PTHR46969:SF1">
    <property type="entry name" value="BIFUNCTIONAL PROTEIN HLDE"/>
    <property type="match status" value="1"/>
</dbReference>
<evidence type="ECO:0000256" key="5">
    <source>
        <dbReference type="ARBA" id="ARBA00022777"/>
    </source>
</evidence>
<dbReference type="Pfam" id="PF00294">
    <property type="entry name" value="PfkB"/>
    <property type="match status" value="1"/>
</dbReference>
<dbReference type="Gene3D" id="3.40.1190.20">
    <property type="match status" value="2"/>
</dbReference>
<dbReference type="Gene3D" id="3.40.50.620">
    <property type="entry name" value="HUPs"/>
    <property type="match status" value="1"/>
</dbReference>
<comment type="function">
    <text evidence="1">Catalyzes the phosphorylation of D-glycero-D-manno-heptose 7-phosphate at the C-1 position to selectively form D-glycero-beta-D-manno-heptose-1,7-bisphosphate.</text>
</comment>
<dbReference type="CDD" id="cd01172">
    <property type="entry name" value="RfaE_like"/>
    <property type="match status" value="1"/>
</dbReference>
<dbReference type="SUPFAM" id="SSF53613">
    <property type="entry name" value="Ribokinase-like"/>
    <property type="match status" value="1"/>
</dbReference>
<evidence type="ECO:0000256" key="2">
    <source>
        <dbReference type="ARBA" id="ARBA00003753"/>
    </source>
</evidence>
<comment type="pathway">
    <text evidence="3">Bacterial outer membrane biogenesis; LPS core biosynthesis.</text>
</comment>
<protein>
    <submittedName>
        <fullName evidence="10">Bifunctional protein HldE</fullName>
    </submittedName>
</protein>
<organism evidence="10 11">
    <name type="scientific">Geodia barretti</name>
    <name type="common">Barrett's horny sponge</name>
    <dbReference type="NCBI Taxonomy" id="519541"/>
    <lineage>
        <taxon>Eukaryota</taxon>
        <taxon>Metazoa</taxon>
        <taxon>Porifera</taxon>
        <taxon>Demospongiae</taxon>
        <taxon>Heteroscleromorpha</taxon>
        <taxon>Tetractinellida</taxon>
        <taxon>Astrophorina</taxon>
        <taxon>Geodiidae</taxon>
        <taxon>Geodia</taxon>
    </lineage>
</organism>
<dbReference type="InterPro" id="IPR029056">
    <property type="entry name" value="Ribokinase-like"/>
</dbReference>
<feature type="domain" description="Cytidyltransferase-like" evidence="9">
    <location>
        <begin position="280"/>
        <end position="350"/>
    </location>
</feature>
<comment type="function">
    <text evidence="2">Catalyzes the ADP transfer from ATP to D-glycero-beta-D-manno-heptose 1-phosphate, yielding ADP-D-glycero-beta-D-manno-heptose.</text>
</comment>
<dbReference type="PROSITE" id="PS00584">
    <property type="entry name" value="PFKB_KINASES_2"/>
    <property type="match status" value="1"/>
</dbReference>
<name>A0AA35QY51_GEOBA</name>
<keyword evidence="11" id="KW-1185">Reference proteome</keyword>
<dbReference type="InterPro" id="IPR011913">
    <property type="entry name" value="RfaE_dom_I"/>
</dbReference>
<evidence type="ECO:0000256" key="7">
    <source>
        <dbReference type="ARBA" id="ARBA00023277"/>
    </source>
</evidence>
<dbReference type="InterPro" id="IPR014729">
    <property type="entry name" value="Rossmann-like_a/b/a_fold"/>
</dbReference>
<sequence>MCDTYLSGHVSRISPEAPVPVFESTEKRHVLGGAANVAANLRALGCEVRLAGVVGDDVTGRYVREQVRAQGIADDLLVQDGSRPTTEKTRLIARHQQLAVNVPIFVDPKARDFAQYRGATVLTPNLAEVRHATGDPLEEETSLATAAESLLRQSEAQALLVTRGEAGMSLFHPPQAPQHLPAHTRDVYDVTGAGDTVIAAFAAAAIGGLSYAEAARLANVAAGIVVGKAGTAVAHREELEAHLGVHSAPWQSKLRTCDELSRALQQYRQRGERVVFTNGDDRPLRPQDERARMLAALACVDYVVPFGEATPLALIKSLKPDVLVKGSDYTLETVVGREEVEASGGSVHLIPYIEGVSTTELIDELLQRYR</sequence>
<dbReference type="PROSITE" id="PS00583">
    <property type="entry name" value="PFKB_KINASES_1"/>
    <property type="match status" value="1"/>
</dbReference>
<accession>A0AA35QY51</accession>
<dbReference type="GO" id="GO:0033786">
    <property type="term" value="F:heptose-1-phosphate adenylyltransferase activity"/>
    <property type="evidence" value="ECO:0007669"/>
    <property type="project" value="TreeGrafter"/>
</dbReference>
<dbReference type="GO" id="GO:0005829">
    <property type="term" value="C:cytosol"/>
    <property type="evidence" value="ECO:0007669"/>
    <property type="project" value="TreeGrafter"/>
</dbReference>
<dbReference type="GO" id="GO:0033785">
    <property type="term" value="F:heptose 7-phosphate kinase activity"/>
    <property type="evidence" value="ECO:0007669"/>
    <property type="project" value="TreeGrafter"/>
</dbReference>
<evidence type="ECO:0000256" key="1">
    <source>
        <dbReference type="ARBA" id="ARBA00002319"/>
    </source>
</evidence>
<evidence type="ECO:0000256" key="6">
    <source>
        <dbReference type="ARBA" id="ARBA00023268"/>
    </source>
</evidence>
<proteinExistence type="predicted"/>
<dbReference type="InterPro" id="IPR002173">
    <property type="entry name" value="Carboh/pur_kinase_PfkB_CS"/>
</dbReference>